<sequence>MTLLTNELATSKSAEMSRIRQRHTAPELLVRKELFARGFRFRLHVRDLPGSPDIVLPRWRAVVFVNGCFWHRHDCKRFSWPKKNSEFWQKKINGNVERDEKSIRSLLELGWRVAVVWQCEAQHLLKGGASRIVNQLDFWLRDSSQLNHDFFRGD</sequence>
<dbReference type="Gene3D" id="3.40.960.10">
    <property type="entry name" value="VSR Endonuclease"/>
    <property type="match status" value="1"/>
</dbReference>
<evidence type="ECO:0000256" key="3">
    <source>
        <dbReference type="ARBA" id="ARBA00022763"/>
    </source>
</evidence>
<keyword evidence="1" id="KW-0540">Nuclease</keyword>
<dbReference type="InterPro" id="IPR004603">
    <property type="entry name" value="DNA_mismatch_endonuc_vsr"/>
</dbReference>
<organism evidence="7 8">
    <name type="scientific">Mesorhizobium huakuii</name>
    <dbReference type="NCBI Taxonomy" id="28104"/>
    <lineage>
        <taxon>Bacteria</taxon>
        <taxon>Pseudomonadati</taxon>
        <taxon>Pseudomonadota</taxon>
        <taxon>Alphaproteobacteria</taxon>
        <taxon>Hyphomicrobiales</taxon>
        <taxon>Phyllobacteriaceae</taxon>
        <taxon>Mesorhizobium</taxon>
    </lineage>
</organism>
<dbReference type="Pfam" id="PF03852">
    <property type="entry name" value="Vsr"/>
    <property type="match status" value="1"/>
</dbReference>
<evidence type="ECO:0000313" key="7">
    <source>
        <dbReference type="EMBL" id="WQB98670.1"/>
    </source>
</evidence>
<keyword evidence="5" id="KW-0234">DNA repair</keyword>
<evidence type="ECO:0000256" key="5">
    <source>
        <dbReference type="ARBA" id="ARBA00023204"/>
    </source>
</evidence>
<dbReference type="RefSeq" id="WP_322418904.1">
    <property type="nucleotide sequence ID" value="NZ_CP139858.1"/>
</dbReference>
<keyword evidence="3" id="KW-0227">DNA damage</keyword>
<dbReference type="EMBL" id="CP139858">
    <property type="protein sequence ID" value="WQB98670.1"/>
    <property type="molecule type" value="Genomic_DNA"/>
</dbReference>
<gene>
    <name evidence="7" type="ORF">U0R22_002833</name>
</gene>
<proteinExistence type="inferred from homology"/>
<dbReference type="Proteomes" id="UP001322481">
    <property type="component" value="Chromosome"/>
</dbReference>
<keyword evidence="4" id="KW-0378">Hydrolase</keyword>
<dbReference type="CDD" id="cd00221">
    <property type="entry name" value="Vsr"/>
    <property type="match status" value="1"/>
</dbReference>
<keyword evidence="8" id="KW-1185">Reference proteome</keyword>
<evidence type="ECO:0000256" key="1">
    <source>
        <dbReference type="ARBA" id="ARBA00022722"/>
    </source>
</evidence>
<dbReference type="NCBIfam" id="TIGR00632">
    <property type="entry name" value="vsr"/>
    <property type="match status" value="1"/>
</dbReference>
<dbReference type="InterPro" id="IPR011335">
    <property type="entry name" value="Restrct_endonuc-II-like"/>
</dbReference>
<evidence type="ECO:0000256" key="4">
    <source>
        <dbReference type="ARBA" id="ARBA00022801"/>
    </source>
</evidence>
<evidence type="ECO:0000256" key="2">
    <source>
        <dbReference type="ARBA" id="ARBA00022759"/>
    </source>
</evidence>
<evidence type="ECO:0000313" key="8">
    <source>
        <dbReference type="Proteomes" id="UP001322481"/>
    </source>
</evidence>
<accession>A0ABZ0VN80</accession>
<keyword evidence="2 7" id="KW-0255">Endonuclease</keyword>
<comment type="similarity">
    <text evidence="6">Belongs to the Vsr family.</text>
</comment>
<reference evidence="7 8" key="1">
    <citation type="submission" date="2023-11" db="EMBL/GenBank/DDBJ databases">
        <authorList>
            <person name="Panchal A.K."/>
            <person name="Meaney J.S."/>
            <person name="Karas B.J."/>
            <person name="diCenzo G.C."/>
        </authorList>
    </citation>
    <scope>NUCLEOTIDE SEQUENCE [LARGE SCALE GENOMIC DNA]</scope>
    <source>
        <strain evidence="7 8">NZP2235</strain>
    </source>
</reference>
<dbReference type="SUPFAM" id="SSF52980">
    <property type="entry name" value="Restriction endonuclease-like"/>
    <property type="match status" value="1"/>
</dbReference>
<name>A0ABZ0VN80_9HYPH</name>
<evidence type="ECO:0000256" key="6">
    <source>
        <dbReference type="ARBA" id="ARBA00029466"/>
    </source>
</evidence>
<protein>
    <submittedName>
        <fullName evidence="7">Very short patch repair endonuclease</fullName>
    </submittedName>
</protein>
<dbReference type="GO" id="GO:0004519">
    <property type="term" value="F:endonuclease activity"/>
    <property type="evidence" value="ECO:0007669"/>
    <property type="project" value="UniProtKB-KW"/>
</dbReference>